<feature type="non-terminal residue" evidence="1">
    <location>
        <position position="120"/>
    </location>
</feature>
<organism evidence="1">
    <name type="scientific">marine metagenome</name>
    <dbReference type="NCBI Taxonomy" id="408172"/>
    <lineage>
        <taxon>unclassified sequences</taxon>
        <taxon>metagenomes</taxon>
        <taxon>ecological metagenomes</taxon>
    </lineage>
</organism>
<sequence length="120" mass="13966">MDNWDEILETLRELTGEESRRIHADSFGDPYRFNWFIMDFTGFRTNPKNRIAQYHNTWDQITSLPVALDGLYWHYHVPPASGAGDEWSDTWLSSNECNVTLARRLLERRAFPAAFRAGGT</sequence>
<gene>
    <name evidence="1" type="ORF">METZ01_LOCUS225543</name>
</gene>
<reference evidence="1" key="1">
    <citation type="submission" date="2018-05" db="EMBL/GenBank/DDBJ databases">
        <authorList>
            <person name="Lanie J.A."/>
            <person name="Ng W.-L."/>
            <person name="Kazmierczak K.M."/>
            <person name="Andrzejewski T.M."/>
            <person name="Davidsen T.M."/>
            <person name="Wayne K.J."/>
            <person name="Tettelin H."/>
            <person name="Glass J.I."/>
            <person name="Rusch D."/>
            <person name="Podicherti R."/>
            <person name="Tsui H.-C.T."/>
            <person name="Winkler M.E."/>
        </authorList>
    </citation>
    <scope>NUCLEOTIDE SEQUENCE</scope>
</reference>
<name>A0A382GCP6_9ZZZZ</name>
<dbReference type="AlphaFoldDB" id="A0A382GCP6"/>
<dbReference type="EMBL" id="UINC01054688">
    <property type="protein sequence ID" value="SVB72689.1"/>
    <property type="molecule type" value="Genomic_DNA"/>
</dbReference>
<proteinExistence type="predicted"/>
<evidence type="ECO:0000313" key="1">
    <source>
        <dbReference type="EMBL" id="SVB72689.1"/>
    </source>
</evidence>
<protein>
    <submittedName>
        <fullName evidence="1">Uncharacterized protein</fullName>
    </submittedName>
</protein>
<accession>A0A382GCP6</accession>